<dbReference type="Proteomes" id="UP001221757">
    <property type="component" value="Unassembled WGS sequence"/>
</dbReference>
<evidence type="ECO:0008006" key="3">
    <source>
        <dbReference type="Google" id="ProtNLM"/>
    </source>
</evidence>
<reference evidence="1" key="1">
    <citation type="submission" date="2023-03" db="EMBL/GenBank/DDBJ databases">
        <title>Massive genome expansion in bonnet fungi (Mycena s.s.) driven by repeated elements and novel gene families across ecological guilds.</title>
        <authorList>
            <consortium name="Lawrence Berkeley National Laboratory"/>
            <person name="Harder C.B."/>
            <person name="Miyauchi S."/>
            <person name="Viragh M."/>
            <person name="Kuo A."/>
            <person name="Thoen E."/>
            <person name="Andreopoulos B."/>
            <person name="Lu D."/>
            <person name="Skrede I."/>
            <person name="Drula E."/>
            <person name="Henrissat B."/>
            <person name="Morin E."/>
            <person name="Kohler A."/>
            <person name="Barry K."/>
            <person name="LaButti K."/>
            <person name="Morin E."/>
            <person name="Salamov A."/>
            <person name="Lipzen A."/>
            <person name="Mereny Z."/>
            <person name="Hegedus B."/>
            <person name="Baldrian P."/>
            <person name="Stursova M."/>
            <person name="Weitz H."/>
            <person name="Taylor A."/>
            <person name="Grigoriev I.V."/>
            <person name="Nagy L.G."/>
            <person name="Martin F."/>
            <person name="Kauserud H."/>
        </authorList>
    </citation>
    <scope>NUCLEOTIDE SEQUENCE</scope>
    <source>
        <strain evidence="1">CBHHK067</strain>
    </source>
</reference>
<gene>
    <name evidence="1" type="ORF">B0H17DRAFT_299047</name>
</gene>
<dbReference type="Gene3D" id="3.80.10.10">
    <property type="entry name" value="Ribonuclease Inhibitor"/>
    <property type="match status" value="1"/>
</dbReference>
<proteinExistence type="predicted"/>
<dbReference type="EMBL" id="JARKIE010000222">
    <property type="protein sequence ID" value="KAJ7664687.1"/>
    <property type="molecule type" value="Genomic_DNA"/>
</dbReference>
<evidence type="ECO:0000313" key="1">
    <source>
        <dbReference type="EMBL" id="KAJ7664687.1"/>
    </source>
</evidence>
<sequence length="318" mass="34828">MFPPELVDLLLDFVHSDSTTLSACTLVCRYWLPSARFHLLSQLALDSASVESFLDDLDDIDTGSLGNVTSLRIEGLDLSTAPVALPHAFPNLQSLCLEAFEANSFFVIATWISGIPSLRSLKLSGDWDGDDIVTLPMLATVPKLSHLDLNCPLRVILGWFLTLEVVPVASSLVLRDIWGEESPAISRYLAATGASLDSLVLVYPRKEVLPLDLTHNVNVRSLSFECYAHAMPRIVCETLVGSGRENLETLHMNVLGVPPGFPTETDISEWHRVNTTISALQFPRLRSIQLQGLQYGGTRVTQLLPIQIGAAIVASRDL</sequence>
<protein>
    <recommendedName>
        <fullName evidence="3">F-box domain-containing protein</fullName>
    </recommendedName>
</protein>
<keyword evidence="2" id="KW-1185">Reference proteome</keyword>
<dbReference type="InterPro" id="IPR032675">
    <property type="entry name" value="LRR_dom_sf"/>
</dbReference>
<dbReference type="SUPFAM" id="SSF52047">
    <property type="entry name" value="RNI-like"/>
    <property type="match status" value="1"/>
</dbReference>
<name>A0AAD7CUH9_MYCRO</name>
<comment type="caution">
    <text evidence="1">The sequence shown here is derived from an EMBL/GenBank/DDBJ whole genome shotgun (WGS) entry which is preliminary data.</text>
</comment>
<organism evidence="1 2">
    <name type="scientific">Mycena rosella</name>
    <name type="common">Pink bonnet</name>
    <name type="synonym">Agaricus rosellus</name>
    <dbReference type="NCBI Taxonomy" id="1033263"/>
    <lineage>
        <taxon>Eukaryota</taxon>
        <taxon>Fungi</taxon>
        <taxon>Dikarya</taxon>
        <taxon>Basidiomycota</taxon>
        <taxon>Agaricomycotina</taxon>
        <taxon>Agaricomycetes</taxon>
        <taxon>Agaricomycetidae</taxon>
        <taxon>Agaricales</taxon>
        <taxon>Marasmiineae</taxon>
        <taxon>Mycenaceae</taxon>
        <taxon>Mycena</taxon>
    </lineage>
</organism>
<dbReference type="AlphaFoldDB" id="A0AAD7CUH9"/>
<accession>A0AAD7CUH9</accession>
<evidence type="ECO:0000313" key="2">
    <source>
        <dbReference type="Proteomes" id="UP001221757"/>
    </source>
</evidence>